<dbReference type="Proteomes" id="UP000195766">
    <property type="component" value="Unassembled WGS sequence"/>
</dbReference>
<feature type="domain" description="AMP-dependent synthetase/ligase" evidence="1">
    <location>
        <begin position="34"/>
        <end position="407"/>
    </location>
</feature>
<dbReference type="GO" id="GO:0004467">
    <property type="term" value="F:long-chain fatty acid-CoA ligase activity"/>
    <property type="evidence" value="ECO:0007669"/>
    <property type="project" value="UniProtKB-EC"/>
</dbReference>
<dbReference type="RefSeq" id="WP_087140725.1">
    <property type="nucleotide sequence ID" value="NZ_FUIE01000049.1"/>
</dbReference>
<dbReference type="PROSITE" id="PS00455">
    <property type="entry name" value="AMP_BINDING"/>
    <property type="match status" value="1"/>
</dbReference>
<dbReference type="PANTHER" id="PTHR43201:SF32">
    <property type="entry name" value="2-SUCCINYLBENZOATE--COA LIGASE, CHLOROPLASTIC_PEROXISOMAL"/>
    <property type="match status" value="1"/>
</dbReference>
<dbReference type="GO" id="GO:0031956">
    <property type="term" value="F:medium-chain fatty acid-CoA ligase activity"/>
    <property type="evidence" value="ECO:0007669"/>
    <property type="project" value="TreeGrafter"/>
</dbReference>
<gene>
    <name evidence="3" type="ORF">FM111_09435</name>
</gene>
<dbReference type="OrthoDB" id="9803968at2"/>
<keyword evidence="3" id="KW-0436">Ligase</keyword>
<dbReference type="Pfam" id="PF00501">
    <property type="entry name" value="AMP-binding"/>
    <property type="match status" value="1"/>
</dbReference>
<dbReference type="InterPro" id="IPR045851">
    <property type="entry name" value="AMP-bd_C_sf"/>
</dbReference>
<protein>
    <submittedName>
        <fullName evidence="3">Long-chain-fatty-acid--CoA ligase</fullName>
        <ecNumber evidence="3">6.2.1.3</ecNumber>
    </submittedName>
</protein>
<dbReference type="EMBL" id="FUIE01000049">
    <property type="protein sequence ID" value="SJM63230.1"/>
    <property type="molecule type" value="Genomic_DNA"/>
</dbReference>
<dbReference type="Gene3D" id="3.40.50.12780">
    <property type="entry name" value="N-terminal domain of ligase-like"/>
    <property type="match status" value="1"/>
</dbReference>
<dbReference type="InterPro" id="IPR020845">
    <property type="entry name" value="AMP-binding_CS"/>
</dbReference>
<reference evidence="3 4" key="1">
    <citation type="submission" date="2017-02" db="EMBL/GenBank/DDBJ databases">
        <authorList>
            <person name="Peterson S.W."/>
        </authorList>
    </citation>
    <scope>NUCLEOTIDE SEQUENCE [LARGE SCALE GENOMIC DNA]</scope>
    <source>
        <strain evidence="3 4">3F5N</strain>
    </source>
</reference>
<dbReference type="InterPro" id="IPR042099">
    <property type="entry name" value="ANL_N_sf"/>
</dbReference>
<proteinExistence type="predicted"/>
<dbReference type="InterPro" id="IPR025110">
    <property type="entry name" value="AMP-bd_C"/>
</dbReference>
<dbReference type="InterPro" id="IPR000873">
    <property type="entry name" value="AMP-dep_synth/lig_dom"/>
</dbReference>
<dbReference type="PANTHER" id="PTHR43201">
    <property type="entry name" value="ACYL-COA SYNTHETASE"/>
    <property type="match status" value="1"/>
</dbReference>
<dbReference type="SUPFAM" id="SSF56801">
    <property type="entry name" value="Acetyl-CoA synthetase-like"/>
    <property type="match status" value="1"/>
</dbReference>
<dbReference type="AlphaFoldDB" id="A0A1R4G4Q0"/>
<name>A0A1R4G4Q0_BREDI</name>
<evidence type="ECO:0000259" key="1">
    <source>
        <dbReference type="Pfam" id="PF00501"/>
    </source>
</evidence>
<evidence type="ECO:0000313" key="3">
    <source>
        <dbReference type="EMBL" id="SJM63230.1"/>
    </source>
</evidence>
<sequence length="544" mass="58362">MSSVQQRLMPSRTMSAVGDSPLLTLISDYAAWYGEQTPDAPATTLDGRVQTYGDLAHDVDALARAMIAAGVGKGDRVAMLAPPSPDFLTVFLATAAVGAIWVGLNPRYRYEELAYVVSDCTPRLIIGRRRVAGRDYVEDLEALAAEVSADLVLIGEDELDARAHLPLSVYVAQGETVSDEALAERKRSVATRDPCLIVYTSGSTGKPKGAVLHHEGLILPALEQGEPLRGEPLCMLNYLPINHIGCVGDIAAMVLVNGGKLAFLEQFDVETGLSTMASEGVTLWGTVPSVFEMTVAHSAFAQTDLSAVRRVFWGGAAMPAPTIKALIPVATCMGTNYGLTESCGPIAATGDMTVQGDADVVFATASVGRPTRHYEVRLRAEDGSLVEQAGADGEIEAKGAPLFLGYWNRPDATANAFTKDGWFRTGDVGAWLDDGRLRITGRLKEMYKSGGYNVYPREIEIALEAHPAITEAAVVGIPDPVWGEVGVAFVIARADVDAAQLQAHCRERLANYKIPKRFVIEPDLPRLPVGKVDKMALRRLAVED</sequence>
<accession>A0A1R4G4Q0</accession>
<dbReference type="Gene3D" id="3.30.300.30">
    <property type="match status" value="1"/>
</dbReference>
<evidence type="ECO:0000259" key="2">
    <source>
        <dbReference type="Pfam" id="PF13193"/>
    </source>
</evidence>
<dbReference type="EC" id="6.2.1.3" evidence="3"/>
<dbReference type="Pfam" id="PF13193">
    <property type="entry name" value="AMP-binding_C"/>
    <property type="match status" value="1"/>
</dbReference>
<evidence type="ECO:0000313" key="4">
    <source>
        <dbReference type="Proteomes" id="UP000195766"/>
    </source>
</evidence>
<feature type="domain" description="AMP-binding enzyme C-terminal" evidence="2">
    <location>
        <begin position="458"/>
        <end position="531"/>
    </location>
</feature>
<organism evidence="3 4">
    <name type="scientific">Brevundimonas diminuta 3F5N</name>
    <dbReference type="NCBI Taxonomy" id="1255603"/>
    <lineage>
        <taxon>Bacteria</taxon>
        <taxon>Pseudomonadati</taxon>
        <taxon>Pseudomonadota</taxon>
        <taxon>Alphaproteobacteria</taxon>
        <taxon>Caulobacterales</taxon>
        <taxon>Caulobacteraceae</taxon>
        <taxon>Brevundimonas</taxon>
    </lineage>
</organism>